<sequence length="259" mass="30138">MVINVQNEKRTPLISIITPAYNSESFIEETMKSVLAQTYRHWEMIIVDDCSKDETVELVQTYMEQDERIKLIKLTENSGPAITRNTAINNAKGRFLAFLDSDDQWLPNKLEKQLQFMVDQQIAFSFSAYHVINEAGENTGTTIGVPDQVTYEELLKNNVIGCLTVMLDKEAIGDIEMVNIRTRQDYVLWLDLTKRGFTAYGLKEPLAKYRVVEQSISSNKIKMAKQNWYVYRKIEKIGLAKSIWYFIHYVYFKLKKYQA</sequence>
<evidence type="ECO:0000313" key="3">
    <source>
        <dbReference type="EMBL" id="ARK32216.1"/>
    </source>
</evidence>
<dbReference type="PANTHER" id="PTHR22916:SF3">
    <property type="entry name" value="UDP-GLCNAC:BETAGAL BETA-1,3-N-ACETYLGLUCOSAMINYLTRANSFERASE-LIKE PROTEIN 1"/>
    <property type="match status" value="1"/>
</dbReference>
<feature type="domain" description="Glycosyltransferase 2-like" evidence="2">
    <location>
        <begin position="15"/>
        <end position="139"/>
    </location>
</feature>
<dbReference type="AlphaFoldDB" id="A0A1X9MFM9"/>
<dbReference type="RefSeq" id="WP_066158249.1">
    <property type="nucleotide sequence ID" value="NZ_CP020814.1"/>
</dbReference>
<keyword evidence="3" id="KW-0808">Transferase</keyword>
<comment type="similarity">
    <text evidence="1">Belongs to the glycosyltransferase 2 family.</text>
</comment>
<dbReference type="Pfam" id="PF00535">
    <property type="entry name" value="Glycos_transf_2"/>
    <property type="match status" value="1"/>
</dbReference>
<protein>
    <submittedName>
        <fullName evidence="3">Putative teichuronic acid biosynthesis glycosyltransferase TuaG</fullName>
        <ecNumber evidence="3">2.4.-.-</ecNumber>
    </submittedName>
</protein>
<keyword evidence="4" id="KW-1185">Reference proteome</keyword>
<proteinExistence type="inferred from homology"/>
<dbReference type="Proteomes" id="UP000193006">
    <property type="component" value="Chromosome"/>
</dbReference>
<dbReference type="EMBL" id="CP020814">
    <property type="protein sequence ID" value="ARK32216.1"/>
    <property type="molecule type" value="Genomic_DNA"/>
</dbReference>
<reference evidence="3 4" key="1">
    <citation type="submission" date="2017-04" db="EMBL/GenBank/DDBJ databases">
        <title>Bacillus krulwichiae AM31D Genome sequencing and assembly.</title>
        <authorList>
            <person name="Krulwich T.A."/>
            <person name="Anastor L."/>
            <person name="Ehrlich R."/>
            <person name="Ehrlich G.D."/>
            <person name="Janto B."/>
        </authorList>
    </citation>
    <scope>NUCLEOTIDE SEQUENCE [LARGE SCALE GENOMIC DNA]</scope>
    <source>
        <strain evidence="3 4">AM31D</strain>
    </source>
</reference>
<dbReference type="GO" id="GO:0016758">
    <property type="term" value="F:hexosyltransferase activity"/>
    <property type="evidence" value="ECO:0007669"/>
    <property type="project" value="UniProtKB-ARBA"/>
</dbReference>
<keyword evidence="3" id="KW-0328">Glycosyltransferase</keyword>
<dbReference type="EC" id="2.4.-.-" evidence="3"/>
<gene>
    <name evidence="3" type="primary">tuaG</name>
    <name evidence="3" type="ORF">BkAM31D_21485</name>
</gene>
<dbReference type="Gene3D" id="3.90.550.10">
    <property type="entry name" value="Spore Coat Polysaccharide Biosynthesis Protein SpsA, Chain A"/>
    <property type="match status" value="1"/>
</dbReference>
<evidence type="ECO:0000256" key="1">
    <source>
        <dbReference type="ARBA" id="ARBA00006739"/>
    </source>
</evidence>
<dbReference type="InterPro" id="IPR001173">
    <property type="entry name" value="Glyco_trans_2-like"/>
</dbReference>
<organism evidence="3 4">
    <name type="scientific">Halalkalibacter krulwichiae</name>
    <dbReference type="NCBI Taxonomy" id="199441"/>
    <lineage>
        <taxon>Bacteria</taxon>
        <taxon>Bacillati</taxon>
        <taxon>Bacillota</taxon>
        <taxon>Bacilli</taxon>
        <taxon>Bacillales</taxon>
        <taxon>Bacillaceae</taxon>
        <taxon>Halalkalibacter</taxon>
    </lineage>
</organism>
<dbReference type="STRING" id="199441.BkAM31D_21485"/>
<name>A0A1X9MFM9_9BACI</name>
<dbReference type="PANTHER" id="PTHR22916">
    <property type="entry name" value="GLYCOSYLTRANSFERASE"/>
    <property type="match status" value="1"/>
</dbReference>
<accession>A0A1X9MFM9</accession>
<dbReference type="KEGG" id="bkw:BkAM31D_21485"/>
<dbReference type="InterPro" id="IPR029044">
    <property type="entry name" value="Nucleotide-diphossugar_trans"/>
</dbReference>
<dbReference type="FunFam" id="3.90.550.10:FF:000130">
    <property type="entry name" value="Family 2 glycosyl transferase"/>
    <property type="match status" value="1"/>
</dbReference>
<evidence type="ECO:0000313" key="4">
    <source>
        <dbReference type="Proteomes" id="UP000193006"/>
    </source>
</evidence>
<dbReference type="CDD" id="cd00761">
    <property type="entry name" value="Glyco_tranf_GTA_type"/>
    <property type="match status" value="1"/>
</dbReference>
<evidence type="ECO:0000259" key="2">
    <source>
        <dbReference type="Pfam" id="PF00535"/>
    </source>
</evidence>
<dbReference type="SUPFAM" id="SSF53448">
    <property type="entry name" value="Nucleotide-diphospho-sugar transferases"/>
    <property type="match status" value="1"/>
</dbReference>